<accession>H2AMS3</accession>
<dbReference type="EMBL" id="HE650821">
    <property type="protein sequence ID" value="CCF55673.1"/>
    <property type="molecule type" value="Genomic_DNA"/>
</dbReference>
<dbReference type="GeneID" id="13886325"/>
<keyword evidence="2" id="KW-1185">Reference proteome</keyword>
<evidence type="ECO:0000313" key="1">
    <source>
        <dbReference type="EMBL" id="CCF55673.1"/>
    </source>
</evidence>
<protein>
    <submittedName>
        <fullName evidence="1">Uncharacterized protein</fullName>
    </submittedName>
</protein>
<dbReference type="Proteomes" id="UP000005220">
    <property type="component" value="Chromosome 1"/>
</dbReference>
<organism evidence="1 2">
    <name type="scientific">Kazachstania africana (strain ATCC 22294 / BCRC 22015 / CBS 2517 / CECT 1963 / NBRC 1671 / NRRL Y-8276)</name>
    <name type="common">Yeast</name>
    <name type="synonym">Kluyveromyces africanus</name>
    <dbReference type="NCBI Taxonomy" id="1071382"/>
    <lineage>
        <taxon>Eukaryota</taxon>
        <taxon>Fungi</taxon>
        <taxon>Dikarya</taxon>
        <taxon>Ascomycota</taxon>
        <taxon>Saccharomycotina</taxon>
        <taxon>Saccharomycetes</taxon>
        <taxon>Saccharomycetales</taxon>
        <taxon>Saccharomycetaceae</taxon>
        <taxon>Kazachstania</taxon>
    </lineage>
</organism>
<sequence length="165" mass="19212">MLLNGIYCRYNCKKGPYKGSDAINTHIYDAILLQKLHKNMANKTCQITKQSLILKDSAWKIMKARADHQCCLIVEIVLTITYKFIRYWLISTFIVQPMTQIPSLKNNGFYSCEFTLLSSFQWSTSQYCRAQLFMIIREVSSTLQLKHSVSNLATNDLVKYYRTLD</sequence>
<dbReference type="InParanoid" id="H2AMS3"/>
<dbReference type="AlphaFoldDB" id="H2AMS3"/>
<gene>
    <name evidence="1" type="primary">KAFR0A02350</name>
    <name evidence="1" type="ORF">KAFR_0A02350</name>
</gene>
<dbReference type="HOGENOM" id="CLU_1611019_0_0_1"/>
<evidence type="ECO:0000313" key="2">
    <source>
        <dbReference type="Proteomes" id="UP000005220"/>
    </source>
</evidence>
<reference evidence="1 2" key="1">
    <citation type="journal article" date="2011" name="Proc. Natl. Acad. Sci. U.S.A.">
        <title>Evolutionary erosion of yeast sex chromosomes by mating-type switching accidents.</title>
        <authorList>
            <person name="Gordon J.L."/>
            <person name="Armisen D."/>
            <person name="Proux-Wera E."/>
            <person name="Oheigeartaigh S.S."/>
            <person name="Byrne K.P."/>
            <person name="Wolfe K.H."/>
        </authorList>
    </citation>
    <scope>NUCLEOTIDE SEQUENCE [LARGE SCALE GENOMIC DNA]</scope>
    <source>
        <strain evidence="2">ATCC 22294 / BCRC 22015 / CBS 2517 / CECT 1963 / NBRC 1671 / NRRL Y-8276</strain>
    </source>
</reference>
<dbReference type="KEGG" id="kaf:KAFR_0A02350"/>
<proteinExistence type="predicted"/>
<name>H2AMS3_KAZAF</name>
<dbReference type="RefSeq" id="XP_003954808.1">
    <property type="nucleotide sequence ID" value="XM_003954759.1"/>
</dbReference>